<dbReference type="Proteomes" id="UP000252914">
    <property type="component" value="Unassembled WGS sequence"/>
</dbReference>
<feature type="compositionally biased region" description="Low complexity" evidence="1">
    <location>
        <begin position="33"/>
        <end position="45"/>
    </location>
</feature>
<feature type="region of interest" description="Disordered" evidence="1">
    <location>
        <begin position="165"/>
        <end position="222"/>
    </location>
</feature>
<sequence length="300" mass="30436">MFKTGSVGVVAAGLVLVLSGCGGADEKAGGAKGESTASAKPASARPPSKKLVKWVGAMCASTTALKNIRKDSTKDVAEIQNAGEGMETADFLAFSYISGASSKVREVEGDLAELAPSGPPAADRLQAAWLKKLGDVGTKLDEVFPTAALDDPKSGAEDVDKLIQSLTSPEPGLTALTKKDREVAAAHERAEQCAPGWKPDETTQSPAPASSGPLPKAADGKKTGACADGTCEVLVTGTKDIAANGLNLHVTVAKDSVTFRTGGSVMQLGGSGGGVAEFGDDLTITVVAQNEDGAVLKFRP</sequence>
<protein>
    <recommendedName>
        <fullName evidence="5">Lipoprotein</fullName>
    </recommendedName>
</protein>
<reference evidence="3 4" key="1">
    <citation type="submission" date="2018-06" db="EMBL/GenBank/DDBJ databases">
        <title>Streptomyces reniochalinae sp. nov. and Streptomyces diacarnus sp. nov. from marine sponges.</title>
        <authorList>
            <person name="Li L."/>
        </authorList>
    </citation>
    <scope>NUCLEOTIDE SEQUENCE [LARGE SCALE GENOMIC DNA]</scope>
    <source>
        <strain evidence="3 4">LHW51701</strain>
    </source>
</reference>
<feature type="signal peptide" evidence="2">
    <location>
        <begin position="1"/>
        <end position="24"/>
    </location>
</feature>
<evidence type="ECO:0000256" key="1">
    <source>
        <dbReference type="SAM" id="MobiDB-lite"/>
    </source>
</evidence>
<dbReference type="AlphaFoldDB" id="A0A367EI49"/>
<evidence type="ECO:0000313" key="3">
    <source>
        <dbReference type="EMBL" id="RCG17315.1"/>
    </source>
</evidence>
<evidence type="ECO:0000256" key="2">
    <source>
        <dbReference type="SAM" id="SignalP"/>
    </source>
</evidence>
<comment type="caution">
    <text evidence="3">The sequence shown here is derived from an EMBL/GenBank/DDBJ whole genome shotgun (WGS) entry which is preliminary data.</text>
</comment>
<keyword evidence="2" id="KW-0732">Signal</keyword>
<accession>A0A367EI49</accession>
<dbReference type="EMBL" id="QOIN01000055">
    <property type="protein sequence ID" value="RCG17315.1"/>
    <property type="molecule type" value="Genomic_DNA"/>
</dbReference>
<name>A0A367EI49_9ACTN</name>
<evidence type="ECO:0008006" key="5">
    <source>
        <dbReference type="Google" id="ProtNLM"/>
    </source>
</evidence>
<feature type="region of interest" description="Disordered" evidence="1">
    <location>
        <begin position="25"/>
        <end position="45"/>
    </location>
</feature>
<feature type="compositionally biased region" description="Basic and acidic residues" evidence="1">
    <location>
        <begin position="177"/>
        <end position="191"/>
    </location>
</feature>
<dbReference type="RefSeq" id="WP_114024709.1">
    <property type="nucleotide sequence ID" value="NZ_QOIN01000055.1"/>
</dbReference>
<dbReference type="PROSITE" id="PS51257">
    <property type="entry name" value="PROKAR_LIPOPROTEIN"/>
    <property type="match status" value="1"/>
</dbReference>
<organism evidence="3 4">
    <name type="scientific">Streptomyces diacarni</name>
    <dbReference type="NCBI Taxonomy" id="2800381"/>
    <lineage>
        <taxon>Bacteria</taxon>
        <taxon>Bacillati</taxon>
        <taxon>Actinomycetota</taxon>
        <taxon>Actinomycetes</taxon>
        <taxon>Kitasatosporales</taxon>
        <taxon>Streptomycetaceae</taxon>
        <taxon>Streptomyces</taxon>
    </lineage>
</organism>
<evidence type="ECO:0000313" key="4">
    <source>
        <dbReference type="Proteomes" id="UP000252914"/>
    </source>
</evidence>
<feature type="chain" id="PRO_5016784692" description="Lipoprotein" evidence="2">
    <location>
        <begin position="25"/>
        <end position="300"/>
    </location>
</feature>
<proteinExistence type="predicted"/>
<keyword evidence="4" id="KW-1185">Reference proteome</keyword>
<gene>
    <name evidence="3" type="ORF">DTL70_27455</name>
</gene>